<proteinExistence type="predicted"/>
<dbReference type="AlphaFoldDB" id="A0A9N9FQI3"/>
<evidence type="ECO:0000313" key="2">
    <source>
        <dbReference type="Proteomes" id="UP000789508"/>
    </source>
</evidence>
<keyword evidence="2" id="KW-1185">Reference proteome</keyword>
<name>A0A9N9FQI3_9GLOM</name>
<comment type="caution">
    <text evidence="1">The sequence shown here is derived from an EMBL/GenBank/DDBJ whole genome shotgun (WGS) entry which is preliminary data.</text>
</comment>
<sequence>MDLQNFNMDDRVQYAIPKRGKNDIEKLQTIFQDFIKKLKLCGQTKSNENISAVIPPLKKVDQLKTLNDDELKQELREKGNDGERNLRSFEEKSSIIRRKYTHI</sequence>
<dbReference type="Proteomes" id="UP000789508">
    <property type="component" value="Unassembled WGS sequence"/>
</dbReference>
<organism evidence="1 2">
    <name type="scientific">Ambispora leptoticha</name>
    <dbReference type="NCBI Taxonomy" id="144679"/>
    <lineage>
        <taxon>Eukaryota</taxon>
        <taxon>Fungi</taxon>
        <taxon>Fungi incertae sedis</taxon>
        <taxon>Mucoromycota</taxon>
        <taxon>Glomeromycotina</taxon>
        <taxon>Glomeromycetes</taxon>
        <taxon>Archaeosporales</taxon>
        <taxon>Ambisporaceae</taxon>
        <taxon>Ambispora</taxon>
    </lineage>
</organism>
<accession>A0A9N9FQI3</accession>
<reference evidence="1" key="1">
    <citation type="submission" date="2021-06" db="EMBL/GenBank/DDBJ databases">
        <authorList>
            <person name="Kallberg Y."/>
            <person name="Tangrot J."/>
            <person name="Rosling A."/>
        </authorList>
    </citation>
    <scope>NUCLEOTIDE SEQUENCE</scope>
    <source>
        <strain evidence="1">FL130A</strain>
    </source>
</reference>
<evidence type="ECO:0000313" key="1">
    <source>
        <dbReference type="EMBL" id="CAG8552821.1"/>
    </source>
</evidence>
<protein>
    <submittedName>
        <fullName evidence="1">9139_t:CDS:1</fullName>
    </submittedName>
</protein>
<dbReference type="EMBL" id="CAJVPS010001872">
    <property type="protein sequence ID" value="CAG8552821.1"/>
    <property type="molecule type" value="Genomic_DNA"/>
</dbReference>
<gene>
    <name evidence="1" type="ORF">ALEPTO_LOCUS5960</name>
</gene>